<reference evidence="1 2" key="1">
    <citation type="submission" date="2020-02" db="EMBL/GenBank/DDBJ databases">
        <title>Newly sequenced genome of strain CSTR1 showed variability in Candidatus Kuenenia stuttgartiensis genomes.</title>
        <authorList>
            <person name="Ding C."/>
            <person name="Adrian L."/>
        </authorList>
    </citation>
    <scope>NUCLEOTIDE SEQUENCE [LARGE SCALE GENOMIC DNA]</scope>
    <source>
        <strain evidence="1 2">CSTR1</strain>
    </source>
</reference>
<dbReference type="Proteomes" id="UP000501926">
    <property type="component" value="Chromosome"/>
</dbReference>
<dbReference type="AlphaFoldDB" id="A0A6G7GL66"/>
<protein>
    <submittedName>
        <fullName evidence="1">Uncharacterized protein</fullName>
    </submittedName>
</protein>
<evidence type="ECO:0000313" key="1">
    <source>
        <dbReference type="EMBL" id="QII10094.1"/>
    </source>
</evidence>
<proteinExistence type="predicted"/>
<organism evidence="1 2">
    <name type="scientific">Kuenenia stuttgartiensis</name>
    <dbReference type="NCBI Taxonomy" id="174633"/>
    <lineage>
        <taxon>Bacteria</taxon>
        <taxon>Pseudomonadati</taxon>
        <taxon>Planctomycetota</taxon>
        <taxon>Candidatus Brocadiia</taxon>
        <taxon>Candidatus Brocadiales</taxon>
        <taxon>Candidatus Brocadiaceae</taxon>
        <taxon>Candidatus Kuenenia</taxon>
    </lineage>
</organism>
<sequence length="42" mass="4635">MPLFCCALCSIIHLVPMGRQGKTPAATEYKKLAVSYRGHDIN</sequence>
<dbReference type="EMBL" id="CP049055">
    <property type="protein sequence ID" value="QII10094.1"/>
    <property type="molecule type" value="Genomic_DNA"/>
</dbReference>
<evidence type="ECO:0000313" key="2">
    <source>
        <dbReference type="Proteomes" id="UP000501926"/>
    </source>
</evidence>
<accession>A0A6G7GL66</accession>
<name>A0A6G7GL66_KUEST</name>
<gene>
    <name evidence="1" type="ORF">KsCSTR_07150</name>
</gene>